<organism evidence="19 20">
    <name type="scientific">Mucilaginibacter gracilis</name>
    <dbReference type="NCBI Taxonomy" id="423350"/>
    <lineage>
        <taxon>Bacteria</taxon>
        <taxon>Pseudomonadati</taxon>
        <taxon>Bacteroidota</taxon>
        <taxon>Sphingobacteriia</taxon>
        <taxon>Sphingobacteriales</taxon>
        <taxon>Sphingobacteriaceae</taxon>
        <taxon>Mucilaginibacter</taxon>
    </lineage>
</organism>
<dbReference type="EMBL" id="RBKU01000001">
    <property type="protein sequence ID" value="RKR81960.1"/>
    <property type="molecule type" value="Genomic_DNA"/>
</dbReference>
<proteinExistence type="inferred from homology"/>
<reference evidence="19 20" key="1">
    <citation type="submission" date="2018-10" db="EMBL/GenBank/DDBJ databases">
        <title>Genomic Encyclopedia of Archaeal and Bacterial Type Strains, Phase II (KMG-II): from individual species to whole genera.</title>
        <authorList>
            <person name="Goeker M."/>
        </authorList>
    </citation>
    <scope>NUCLEOTIDE SEQUENCE [LARGE SCALE GENOMIC DNA]</scope>
    <source>
        <strain evidence="19 20">DSM 18602</strain>
    </source>
</reference>
<dbReference type="CDD" id="cd01347">
    <property type="entry name" value="ligand_gated_channel"/>
    <property type="match status" value="1"/>
</dbReference>
<dbReference type="SUPFAM" id="SSF56935">
    <property type="entry name" value="Porins"/>
    <property type="match status" value="1"/>
</dbReference>
<dbReference type="SUPFAM" id="SSF49452">
    <property type="entry name" value="Starch-binding domain-like"/>
    <property type="match status" value="1"/>
</dbReference>
<evidence type="ECO:0000256" key="13">
    <source>
        <dbReference type="ARBA" id="ARBA00023237"/>
    </source>
</evidence>
<name>A0A495IZ08_9SPHI</name>
<dbReference type="Pfam" id="PF07715">
    <property type="entry name" value="Plug"/>
    <property type="match status" value="1"/>
</dbReference>
<comment type="caution">
    <text evidence="19">The sequence shown here is derived from an EMBL/GenBank/DDBJ whole genome shotgun (WGS) entry which is preliminary data.</text>
</comment>
<dbReference type="Pfam" id="PF00593">
    <property type="entry name" value="TonB_dep_Rec_b-barrel"/>
    <property type="match status" value="1"/>
</dbReference>
<keyword evidence="6 14" id="KW-0812">Transmembrane</keyword>
<evidence type="ECO:0000256" key="2">
    <source>
        <dbReference type="ARBA" id="ARBA00009810"/>
    </source>
</evidence>
<feature type="signal peptide" evidence="16">
    <location>
        <begin position="1"/>
        <end position="25"/>
    </location>
</feature>
<comment type="subcellular location">
    <subcellularLocation>
        <location evidence="1 14">Cell outer membrane</location>
        <topology evidence="1 14">Multi-pass membrane protein</topology>
    </subcellularLocation>
</comment>
<dbReference type="NCBIfam" id="TIGR01783">
    <property type="entry name" value="TonB-siderophor"/>
    <property type="match status" value="1"/>
</dbReference>
<dbReference type="AlphaFoldDB" id="A0A495IZ08"/>
<dbReference type="Gene3D" id="2.60.40.1120">
    <property type="entry name" value="Carboxypeptidase-like, regulatory domain"/>
    <property type="match status" value="1"/>
</dbReference>
<keyword evidence="7 16" id="KW-0732">Signal</keyword>
<evidence type="ECO:0000256" key="5">
    <source>
        <dbReference type="ARBA" id="ARBA00022496"/>
    </source>
</evidence>
<protein>
    <submittedName>
        <fullName evidence="19">Iron complex outermembrane receptor protein</fullName>
    </submittedName>
</protein>
<dbReference type="InterPro" id="IPR013784">
    <property type="entry name" value="Carb-bd-like_fold"/>
</dbReference>
<dbReference type="InterPro" id="IPR037066">
    <property type="entry name" value="Plug_dom_sf"/>
</dbReference>
<keyword evidence="5" id="KW-0410">Iron transport</keyword>
<evidence type="ECO:0000313" key="20">
    <source>
        <dbReference type="Proteomes" id="UP000268007"/>
    </source>
</evidence>
<dbReference type="GO" id="GO:0015344">
    <property type="term" value="F:siderophore uptake transmembrane transporter activity"/>
    <property type="evidence" value="ECO:0007669"/>
    <property type="project" value="TreeGrafter"/>
</dbReference>
<keyword evidence="11 14" id="KW-0472">Membrane</keyword>
<evidence type="ECO:0000256" key="15">
    <source>
        <dbReference type="RuleBase" id="RU003357"/>
    </source>
</evidence>
<evidence type="ECO:0000256" key="10">
    <source>
        <dbReference type="ARBA" id="ARBA00023077"/>
    </source>
</evidence>
<dbReference type="Gene3D" id="2.170.130.10">
    <property type="entry name" value="TonB-dependent receptor, plug domain"/>
    <property type="match status" value="1"/>
</dbReference>
<dbReference type="GO" id="GO:0038023">
    <property type="term" value="F:signaling receptor activity"/>
    <property type="evidence" value="ECO:0007669"/>
    <property type="project" value="InterPro"/>
</dbReference>
<evidence type="ECO:0000256" key="6">
    <source>
        <dbReference type="ARBA" id="ARBA00022692"/>
    </source>
</evidence>
<keyword evidence="20" id="KW-1185">Reference proteome</keyword>
<dbReference type="Gene3D" id="2.40.170.20">
    <property type="entry name" value="TonB-dependent receptor, beta-barrel domain"/>
    <property type="match status" value="1"/>
</dbReference>
<comment type="similarity">
    <text evidence="2 14 15">Belongs to the TonB-dependent receptor family.</text>
</comment>
<evidence type="ECO:0000256" key="12">
    <source>
        <dbReference type="ARBA" id="ARBA00023170"/>
    </source>
</evidence>
<accession>A0A495IZ08</accession>
<sequence length="783" mass="87304">MNSSLWSKNIYFTFLLVLASVTAFAQTGTIKGTIKTSDGQPAAAITIGLLGTTRGTITNEQGHYQLTKIEPGTYTLKLSAIGLIGYEQSVKVVGGQTLVVNLSLKQDARQLADVVISTNHRLKFGDKTSDMVARMPLANLENPQVYSVISSELLREQNIVDYKTAMRNASGTSTIAQAGNGRSYTMMRGFITGNWMRNGLAAYQFSAIDPANIDRIEVIKGPSGTLFSSSVISYGGLINRVTKKPLDTAFTELSYTGGSFGLNRVTADVNTPLSNDKKVLFRLNAAADHNGNFQDAGFEHNYFIAPSLTYKASNKLTFNFEAELYQRHTGSINGFNLADNTYWAGKSYKDIPLDYNRSYQGNDIDTKLTNYNVYLQANYQFSKQWKSQTLFTLNGVYAPHQMFLDKYILDDHQMIRQVGLLSDKYHQTEIQQNFTGDVQLGGMRHRLLLGFDYTAYRQDPYYYVSTNFDVINYTQPGNLFVSRSAFDKAIDTLKKSPSDQNTFNSAVYFADVINITDRLNVLASVRIDHYDDHGFHDINTNTYTGAFSQTKASPKFGAVYQLIKGTLSAFANYQNGFSYTNAKAEDGKLFKPEQAFQYEGGFKMESANNKWSATLSYYDILVKDKLRTNPANTNFYLQDATQSSKGLEAELVANPVNGLNILLGYGYNISEFTKADAAIQGKRPYGTPKHLINGWASYALRKGSLKGFGLGFGGNYSSSSYGDDTDLVTVPSYVLLSSTAFYDRGKYRIGLKVDNLTNVYYWGPFMQPQPTRSYSLNLSYKFY</sequence>
<evidence type="ECO:0000256" key="7">
    <source>
        <dbReference type="ARBA" id="ARBA00022729"/>
    </source>
</evidence>
<gene>
    <name evidence="19" type="ORF">BDD43_2122</name>
</gene>
<feature type="domain" description="TonB-dependent receptor plug" evidence="18">
    <location>
        <begin position="141"/>
        <end position="230"/>
    </location>
</feature>
<feature type="domain" description="TonB-dependent receptor-like beta-barrel" evidence="17">
    <location>
        <begin position="424"/>
        <end position="756"/>
    </location>
</feature>
<evidence type="ECO:0000256" key="14">
    <source>
        <dbReference type="PROSITE-ProRule" id="PRU01360"/>
    </source>
</evidence>
<dbReference type="InterPro" id="IPR036942">
    <property type="entry name" value="Beta-barrel_TonB_sf"/>
</dbReference>
<dbReference type="Pfam" id="PF13715">
    <property type="entry name" value="CarbopepD_reg_2"/>
    <property type="match status" value="1"/>
</dbReference>
<evidence type="ECO:0000256" key="11">
    <source>
        <dbReference type="ARBA" id="ARBA00023136"/>
    </source>
</evidence>
<dbReference type="OrthoDB" id="9775095at2"/>
<dbReference type="RefSeq" id="WP_121197608.1">
    <property type="nucleotide sequence ID" value="NZ_RBKU01000001.1"/>
</dbReference>
<dbReference type="InterPro" id="IPR010105">
    <property type="entry name" value="TonB_sidphr_rcpt"/>
</dbReference>
<dbReference type="Proteomes" id="UP000268007">
    <property type="component" value="Unassembled WGS sequence"/>
</dbReference>
<dbReference type="PROSITE" id="PS52016">
    <property type="entry name" value="TONB_DEPENDENT_REC_3"/>
    <property type="match status" value="1"/>
</dbReference>
<dbReference type="InterPro" id="IPR012910">
    <property type="entry name" value="Plug_dom"/>
</dbReference>
<feature type="chain" id="PRO_5019814964" evidence="16">
    <location>
        <begin position="26"/>
        <end position="783"/>
    </location>
</feature>
<keyword evidence="9" id="KW-0406">Ion transport</keyword>
<keyword evidence="10 15" id="KW-0798">TonB box</keyword>
<keyword evidence="4 14" id="KW-1134">Transmembrane beta strand</keyword>
<dbReference type="InterPro" id="IPR039426">
    <property type="entry name" value="TonB-dep_rcpt-like"/>
</dbReference>
<evidence type="ECO:0000256" key="1">
    <source>
        <dbReference type="ARBA" id="ARBA00004571"/>
    </source>
</evidence>
<evidence type="ECO:0000256" key="4">
    <source>
        <dbReference type="ARBA" id="ARBA00022452"/>
    </source>
</evidence>
<evidence type="ECO:0000256" key="3">
    <source>
        <dbReference type="ARBA" id="ARBA00022448"/>
    </source>
</evidence>
<dbReference type="GO" id="GO:0030246">
    <property type="term" value="F:carbohydrate binding"/>
    <property type="evidence" value="ECO:0007669"/>
    <property type="project" value="InterPro"/>
</dbReference>
<keyword evidence="13 14" id="KW-0998">Cell outer membrane</keyword>
<dbReference type="PANTHER" id="PTHR32552:SF68">
    <property type="entry name" value="FERRICHROME OUTER MEMBRANE TRANSPORTER_PHAGE RECEPTOR"/>
    <property type="match status" value="1"/>
</dbReference>
<keyword evidence="8" id="KW-0408">Iron</keyword>
<evidence type="ECO:0000313" key="19">
    <source>
        <dbReference type="EMBL" id="RKR81960.1"/>
    </source>
</evidence>
<keyword evidence="3 14" id="KW-0813">Transport</keyword>
<dbReference type="InterPro" id="IPR000531">
    <property type="entry name" value="Beta-barrel_TonB"/>
</dbReference>
<keyword evidence="12 19" id="KW-0675">Receptor</keyword>
<evidence type="ECO:0000256" key="16">
    <source>
        <dbReference type="SAM" id="SignalP"/>
    </source>
</evidence>
<evidence type="ECO:0000259" key="18">
    <source>
        <dbReference type="Pfam" id="PF07715"/>
    </source>
</evidence>
<evidence type="ECO:0000259" key="17">
    <source>
        <dbReference type="Pfam" id="PF00593"/>
    </source>
</evidence>
<dbReference type="GO" id="GO:0009279">
    <property type="term" value="C:cell outer membrane"/>
    <property type="evidence" value="ECO:0007669"/>
    <property type="project" value="UniProtKB-SubCell"/>
</dbReference>
<dbReference type="PANTHER" id="PTHR32552">
    <property type="entry name" value="FERRICHROME IRON RECEPTOR-RELATED"/>
    <property type="match status" value="1"/>
</dbReference>
<evidence type="ECO:0000256" key="9">
    <source>
        <dbReference type="ARBA" id="ARBA00023065"/>
    </source>
</evidence>
<dbReference type="GO" id="GO:0015891">
    <property type="term" value="P:siderophore transport"/>
    <property type="evidence" value="ECO:0007669"/>
    <property type="project" value="InterPro"/>
</dbReference>
<evidence type="ECO:0000256" key="8">
    <source>
        <dbReference type="ARBA" id="ARBA00023004"/>
    </source>
</evidence>